<keyword evidence="4" id="KW-1185">Reference proteome</keyword>
<accession>A0AAV7M135</accession>
<dbReference type="PANTHER" id="PTHR37984">
    <property type="entry name" value="PROTEIN CBG26694"/>
    <property type="match status" value="1"/>
</dbReference>
<organism evidence="3 4">
    <name type="scientific">Pleurodeles waltl</name>
    <name type="common">Iberian ribbed newt</name>
    <dbReference type="NCBI Taxonomy" id="8319"/>
    <lineage>
        <taxon>Eukaryota</taxon>
        <taxon>Metazoa</taxon>
        <taxon>Chordata</taxon>
        <taxon>Craniata</taxon>
        <taxon>Vertebrata</taxon>
        <taxon>Euteleostomi</taxon>
        <taxon>Amphibia</taxon>
        <taxon>Batrachia</taxon>
        <taxon>Caudata</taxon>
        <taxon>Salamandroidea</taxon>
        <taxon>Salamandridae</taxon>
        <taxon>Pleurodelinae</taxon>
        <taxon>Pleurodeles</taxon>
    </lineage>
</organism>
<dbReference type="InterPro" id="IPR050951">
    <property type="entry name" value="Retrovirus_Pol_polyprotein"/>
</dbReference>
<dbReference type="FunFam" id="3.30.70.270:FF:000020">
    <property type="entry name" value="Transposon Tf2-6 polyprotein-like Protein"/>
    <property type="match status" value="1"/>
</dbReference>
<gene>
    <name evidence="3" type="ORF">NDU88_002303</name>
</gene>
<evidence type="ECO:0000313" key="3">
    <source>
        <dbReference type="EMBL" id="KAJ1097177.1"/>
    </source>
</evidence>
<dbReference type="Proteomes" id="UP001066276">
    <property type="component" value="Chromosome 10"/>
</dbReference>
<dbReference type="InterPro" id="IPR043128">
    <property type="entry name" value="Rev_trsase/Diguanyl_cyclase"/>
</dbReference>
<dbReference type="InterPro" id="IPR041577">
    <property type="entry name" value="RT_RNaseH_2"/>
</dbReference>
<feature type="domain" description="Reverse transcriptase/retrotransposon-derived protein RNase H-like" evidence="2">
    <location>
        <begin position="67"/>
        <end position="164"/>
    </location>
</feature>
<dbReference type="EMBL" id="JANPWB010000014">
    <property type="protein sequence ID" value="KAJ1097177.1"/>
    <property type="molecule type" value="Genomic_DNA"/>
</dbReference>
<dbReference type="PANTHER" id="PTHR37984:SF5">
    <property type="entry name" value="PROTEIN NYNRIN-LIKE"/>
    <property type="match status" value="1"/>
</dbReference>
<sequence length="259" mass="30021">MNLVAISMDPEKVQAVIDWPSPTSVKETQCFLGLSNFYRQFIKDFPLQQGQITQIIKKENLKKGFTWTEEAERAFQNLKPAFTEALIVRHPDTTKKFIVITDSSVRSIGAVLLQEQDDDDLEHPVFHLSHVLSDAERNYSVLEKELLALKTACKEWMQFLMGSQETFEVRTDHRNLQCLLSFQCRNSQQARWAFFFSQYDFVVTYIPGSQNIVADALSRRYPESTITTFPHIIEPCRIVGVVQSFLDRVKTEYQKLPME</sequence>
<dbReference type="Gene3D" id="3.30.70.270">
    <property type="match status" value="1"/>
</dbReference>
<protein>
    <recommendedName>
        <fullName evidence="2">Reverse transcriptase/retrotransposon-derived protein RNase H-like domain-containing protein</fullName>
    </recommendedName>
</protein>
<dbReference type="CDD" id="cd09274">
    <property type="entry name" value="RNase_HI_RT_Ty3"/>
    <property type="match status" value="1"/>
</dbReference>
<dbReference type="SUPFAM" id="SSF56672">
    <property type="entry name" value="DNA/RNA polymerases"/>
    <property type="match status" value="1"/>
</dbReference>
<dbReference type="GO" id="GO:0003824">
    <property type="term" value="F:catalytic activity"/>
    <property type="evidence" value="ECO:0007669"/>
    <property type="project" value="UniProtKB-KW"/>
</dbReference>
<keyword evidence="1" id="KW-0511">Multifunctional enzyme</keyword>
<dbReference type="AlphaFoldDB" id="A0AAV7M135"/>
<dbReference type="InterPro" id="IPR043502">
    <property type="entry name" value="DNA/RNA_pol_sf"/>
</dbReference>
<evidence type="ECO:0000256" key="1">
    <source>
        <dbReference type="ARBA" id="ARBA00023268"/>
    </source>
</evidence>
<evidence type="ECO:0000313" key="4">
    <source>
        <dbReference type="Proteomes" id="UP001066276"/>
    </source>
</evidence>
<dbReference type="Pfam" id="PF17919">
    <property type="entry name" value="RT_RNaseH_2"/>
    <property type="match status" value="1"/>
</dbReference>
<proteinExistence type="predicted"/>
<comment type="caution">
    <text evidence="3">The sequence shown here is derived from an EMBL/GenBank/DDBJ whole genome shotgun (WGS) entry which is preliminary data.</text>
</comment>
<name>A0AAV7M135_PLEWA</name>
<reference evidence="3" key="1">
    <citation type="journal article" date="2022" name="bioRxiv">
        <title>Sequencing and chromosome-scale assembly of the giantPleurodeles waltlgenome.</title>
        <authorList>
            <person name="Brown T."/>
            <person name="Elewa A."/>
            <person name="Iarovenko S."/>
            <person name="Subramanian E."/>
            <person name="Araus A.J."/>
            <person name="Petzold A."/>
            <person name="Susuki M."/>
            <person name="Suzuki K.-i.T."/>
            <person name="Hayashi T."/>
            <person name="Toyoda A."/>
            <person name="Oliveira C."/>
            <person name="Osipova E."/>
            <person name="Leigh N.D."/>
            <person name="Simon A."/>
            <person name="Yun M.H."/>
        </authorList>
    </citation>
    <scope>NUCLEOTIDE SEQUENCE</scope>
    <source>
        <strain evidence="3">20211129_DDA</strain>
        <tissue evidence="3">Liver</tissue>
    </source>
</reference>
<evidence type="ECO:0000259" key="2">
    <source>
        <dbReference type="Pfam" id="PF17919"/>
    </source>
</evidence>